<feature type="transmembrane region" description="Helical" evidence="1">
    <location>
        <begin position="80"/>
        <end position="100"/>
    </location>
</feature>
<sequence>MTQFLVHVLIRGAVLMAVLMGIAFFFNISLVNVMLVGGVLTAFFSYSGPGFNQLREGYTATASFGNYIPKQQEKQLPVSATFAASCLIVIVSIIASFIIVL</sequence>
<dbReference type="OrthoDB" id="9980220at2"/>
<evidence type="ECO:0000313" key="2">
    <source>
        <dbReference type="EMBL" id="WWD80532.1"/>
    </source>
</evidence>
<dbReference type="EMBL" id="CP144914">
    <property type="protein sequence ID" value="WWD80532.1"/>
    <property type="molecule type" value="Genomic_DNA"/>
</dbReference>
<keyword evidence="1" id="KW-1133">Transmembrane helix</keyword>
<evidence type="ECO:0008006" key="4">
    <source>
        <dbReference type="Google" id="ProtNLM"/>
    </source>
</evidence>
<dbReference type="Proteomes" id="UP000321816">
    <property type="component" value="Chromosome"/>
</dbReference>
<keyword evidence="1" id="KW-0812">Transmembrane</keyword>
<protein>
    <recommendedName>
        <fullName evidence="4">DUF3899 domain-containing protein</fullName>
    </recommendedName>
</protein>
<accession>A0A5C7FA27</accession>
<dbReference type="RefSeq" id="WP_147804903.1">
    <property type="nucleotide sequence ID" value="NZ_CP144914.1"/>
</dbReference>
<organism evidence="2 3">
    <name type="scientific">Alkalicoccus halolimnae</name>
    <dbReference type="NCBI Taxonomy" id="1667239"/>
    <lineage>
        <taxon>Bacteria</taxon>
        <taxon>Bacillati</taxon>
        <taxon>Bacillota</taxon>
        <taxon>Bacilli</taxon>
        <taxon>Bacillales</taxon>
        <taxon>Bacillaceae</taxon>
        <taxon>Alkalicoccus</taxon>
    </lineage>
</organism>
<reference evidence="2 3" key="1">
    <citation type="submission" date="2024-01" db="EMBL/GenBank/DDBJ databases">
        <title>Complete Genome Sequence of Alkalicoccus halolimnae BZ-SZ-XJ29T, a Moderately Halophilic Bacterium Isolated from a Salt Lake.</title>
        <authorList>
            <person name="Zhao B."/>
        </authorList>
    </citation>
    <scope>NUCLEOTIDE SEQUENCE [LARGE SCALE GENOMIC DNA]</scope>
    <source>
        <strain evidence="2 3">BZ-SZ-XJ29</strain>
    </source>
</reference>
<evidence type="ECO:0000313" key="3">
    <source>
        <dbReference type="Proteomes" id="UP000321816"/>
    </source>
</evidence>
<dbReference type="AlphaFoldDB" id="A0A5C7FA27"/>
<proteinExistence type="predicted"/>
<name>A0A5C7FA27_9BACI</name>
<gene>
    <name evidence="2" type="ORF">FTX54_002915</name>
</gene>
<dbReference type="KEGG" id="ahal:FTX54_002915"/>
<keyword evidence="1" id="KW-0472">Membrane</keyword>
<evidence type="ECO:0000256" key="1">
    <source>
        <dbReference type="SAM" id="Phobius"/>
    </source>
</evidence>
<keyword evidence="3" id="KW-1185">Reference proteome</keyword>
<feature type="transmembrane region" description="Helical" evidence="1">
    <location>
        <begin position="12"/>
        <end position="44"/>
    </location>
</feature>